<gene>
    <name evidence="3" type="ORF">M422DRAFT_187300</name>
</gene>
<dbReference type="Pfam" id="PF00650">
    <property type="entry name" value="CRAL_TRIO"/>
    <property type="match status" value="1"/>
</dbReference>
<dbReference type="SUPFAM" id="SSF46938">
    <property type="entry name" value="CRAL/TRIO N-terminal domain"/>
    <property type="match status" value="1"/>
</dbReference>
<dbReference type="EMBL" id="KN837264">
    <property type="protein sequence ID" value="KIJ30340.1"/>
    <property type="molecule type" value="Genomic_DNA"/>
</dbReference>
<reference evidence="3 4" key="1">
    <citation type="submission" date="2014-06" db="EMBL/GenBank/DDBJ databases">
        <title>Evolutionary Origins and Diversification of the Mycorrhizal Mutualists.</title>
        <authorList>
            <consortium name="DOE Joint Genome Institute"/>
            <consortium name="Mycorrhizal Genomics Consortium"/>
            <person name="Kohler A."/>
            <person name="Kuo A."/>
            <person name="Nagy L.G."/>
            <person name="Floudas D."/>
            <person name="Copeland A."/>
            <person name="Barry K.W."/>
            <person name="Cichocki N."/>
            <person name="Veneault-Fourrey C."/>
            <person name="LaButti K."/>
            <person name="Lindquist E.A."/>
            <person name="Lipzen A."/>
            <person name="Lundell T."/>
            <person name="Morin E."/>
            <person name="Murat C."/>
            <person name="Riley R."/>
            <person name="Ohm R."/>
            <person name="Sun H."/>
            <person name="Tunlid A."/>
            <person name="Henrissat B."/>
            <person name="Grigoriev I.V."/>
            <person name="Hibbett D.S."/>
            <person name="Martin F."/>
        </authorList>
    </citation>
    <scope>NUCLEOTIDE SEQUENCE [LARGE SCALE GENOMIC DNA]</scope>
    <source>
        <strain evidence="3 4">SS14</strain>
    </source>
</reference>
<dbReference type="HOGENOM" id="CLU_014001_0_1_1"/>
<feature type="domain" description="CRAL-TRIO" evidence="2">
    <location>
        <begin position="84"/>
        <end position="257"/>
    </location>
</feature>
<dbReference type="PANTHER" id="PTHR45657:SF1">
    <property type="entry name" value="CRAL-TRIO DOMAIN-CONTAINING PROTEIN YKL091C-RELATED"/>
    <property type="match status" value="1"/>
</dbReference>
<dbReference type="InterPro" id="IPR036865">
    <property type="entry name" value="CRAL-TRIO_dom_sf"/>
</dbReference>
<dbReference type="SMART" id="SM01100">
    <property type="entry name" value="CRAL_TRIO_N"/>
    <property type="match status" value="1"/>
</dbReference>
<dbReference type="Gene3D" id="1.10.8.20">
    <property type="entry name" value="N-terminal domain of phosphatidylinositol transfer protein sec14p"/>
    <property type="match status" value="1"/>
</dbReference>
<evidence type="ECO:0000313" key="3">
    <source>
        <dbReference type="EMBL" id="KIJ30340.1"/>
    </source>
</evidence>
<dbReference type="PROSITE" id="PS50191">
    <property type="entry name" value="CRAL_TRIO"/>
    <property type="match status" value="1"/>
</dbReference>
<protein>
    <recommendedName>
        <fullName evidence="2">CRAL-TRIO domain-containing protein</fullName>
    </recommendedName>
</protein>
<accession>A0A0C9UYY3</accession>
<evidence type="ECO:0000256" key="1">
    <source>
        <dbReference type="SAM" id="MobiDB-lite"/>
    </source>
</evidence>
<dbReference type="Gene3D" id="3.40.525.10">
    <property type="entry name" value="CRAL-TRIO lipid binding domain"/>
    <property type="match status" value="1"/>
</dbReference>
<dbReference type="InterPro" id="IPR001251">
    <property type="entry name" value="CRAL-TRIO_dom"/>
</dbReference>
<name>A0A0C9UYY3_SPHS4</name>
<feature type="region of interest" description="Disordered" evidence="1">
    <location>
        <begin position="299"/>
        <end position="321"/>
    </location>
</feature>
<sequence>MASSIDQEKILSEFRKQVESEGIIQPGDSIGTDDYTLLRFLKARDFDIKNAKTMLEKCQNWRKTVEGVGLDVLYDEIDPFDYPERETVFKYWPLCFHKTDKQGRPINIQLFGQMNVTALFAEIGKERQWKTFVTSCDALTREVLPAASRAKGENVGASYCIVDLKGFGLGQFWSIKGLVRESFKISQDYYPETMGRLIIINAPASFAIIWNAIKPWLAPATVAKVDIQGTDYTTTLLKDVDAENLPSFLGGKCTCEDTGGCKLSSAGPWLDGRVYHGHGPSKYRPKDDTPADMVDTPMQNGVTTASTPSKNTLAIKSETAI</sequence>
<dbReference type="SUPFAM" id="SSF52087">
    <property type="entry name" value="CRAL/TRIO domain"/>
    <property type="match status" value="1"/>
</dbReference>
<dbReference type="Proteomes" id="UP000054279">
    <property type="component" value="Unassembled WGS sequence"/>
</dbReference>
<evidence type="ECO:0000259" key="2">
    <source>
        <dbReference type="PROSITE" id="PS50191"/>
    </source>
</evidence>
<dbReference type="AlphaFoldDB" id="A0A0C9UYY3"/>
<proteinExistence type="predicted"/>
<dbReference type="PANTHER" id="PTHR45657">
    <property type="entry name" value="CRAL-TRIO DOMAIN-CONTAINING PROTEIN YKL091C-RELATED"/>
    <property type="match status" value="1"/>
</dbReference>
<dbReference type="InterPro" id="IPR036273">
    <property type="entry name" value="CRAL/TRIO_N_dom_sf"/>
</dbReference>
<dbReference type="SMART" id="SM00516">
    <property type="entry name" value="SEC14"/>
    <property type="match status" value="1"/>
</dbReference>
<dbReference type="InterPro" id="IPR051026">
    <property type="entry name" value="PI/PC_transfer"/>
</dbReference>
<evidence type="ECO:0000313" key="4">
    <source>
        <dbReference type="Proteomes" id="UP000054279"/>
    </source>
</evidence>
<dbReference type="InterPro" id="IPR011074">
    <property type="entry name" value="CRAL/TRIO_N_dom"/>
</dbReference>
<dbReference type="OrthoDB" id="1434354at2759"/>
<dbReference type="CDD" id="cd00170">
    <property type="entry name" value="SEC14"/>
    <property type="match status" value="1"/>
</dbReference>
<keyword evidence="4" id="KW-1185">Reference proteome</keyword>
<dbReference type="Pfam" id="PF03765">
    <property type="entry name" value="CRAL_TRIO_N"/>
    <property type="match status" value="1"/>
</dbReference>
<organism evidence="3 4">
    <name type="scientific">Sphaerobolus stellatus (strain SS14)</name>
    <dbReference type="NCBI Taxonomy" id="990650"/>
    <lineage>
        <taxon>Eukaryota</taxon>
        <taxon>Fungi</taxon>
        <taxon>Dikarya</taxon>
        <taxon>Basidiomycota</taxon>
        <taxon>Agaricomycotina</taxon>
        <taxon>Agaricomycetes</taxon>
        <taxon>Phallomycetidae</taxon>
        <taxon>Geastrales</taxon>
        <taxon>Sphaerobolaceae</taxon>
        <taxon>Sphaerobolus</taxon>
    </lineage>
</organism>